<gene>
    <name evidence="2" type="ORF">C1H84_16230</name>
</gene>
<name>A0A365Y9A8_9MICC</name>
<keyword evidence="1" id="KW-1133">Transmembrane helix</keyword>
<evidence type="ECO:0000313" key="2">
    <source>
        <dbReference type="EMBL" id="RBL99231.1"/>
    </source>
</evidence>
<reference evidence="2 3" key="1">
    <citation type="submission" date="2018-01" db="EMBL/GenBank/DDBJ databases">
        <title>Glutamicibacter soli strain NHPC-3 Whole genome sequence and assembly.</title>
        <authorList>
            <person name="Choudhury P."/>
            <person name="Gupta D."/>
            <person name="Sengupta K."/>
            <person name="Jawed A."/>
            <person name="Sultana N."/>
            <person name="Saha P."/>
        </authorList>
    </citation>
    <scope>NUCLEOTIDE SEQUENCE [LARGE SCALE GENOMIC DNA]</scope>
    <source>
        <strain evidence="2 3">NHPC-3</strain>
    </source>
</reference>
<dbReference type="EMBL" id="POAF01000009">
    <property type="protein sequence ID" value="RBL99231.1"/>
    <property type="molecule type" value="Genomic_DNA"/>
</dbReference>
<proteinExistence type="predicted"/>
<comment type="caution">
    <text evidence="2">The sequence shown here is derived from an EMBL/GenBank/DDBJ whole genome shotgun (WGS) entry which is preliminary data.</text>
</comment>
<keyword evidence="3" id="KW-1185">Reference proteome</keyword>
<accession>A0A365Y9A8</accession>
<evidence type="ECO:0000313" key="3">
    <source>
        <dbReference type="Proteomes" id="UP000252167"/>
    </source>
</evidence>
<protein>
    <recommendedName>
        <fullName evidence="4">DUF4760 domain-containing protein</fullName>
    </recommendedName>
</protein>
<keyword evidence="1" id="KW-0812">Transmembrane</keyword>
<evidence type="ECO:0000256" key="1">
    <source>
        <dbReference type="SAM" id="Phobius"/>
    </source>
</evidence>
<keyword evidence="1" id="KW-0472">Membrane</keyword>
<dbReference type="Proteomes" id="UP000252167">
    <property type="component" value="Unassembled WGS sequence"/>
</dbReference>
<feature type="transmembrane region" description="Helical" evidence="1">
    <location>
        <begin position="15"/>
        <end position="34"/>
    </location>
</feature>
<evidence type="ECO:0008006" key="4">
    <source>
        <dbReference type="Google" id="ProtNLM"/>
    </source>
</evidence>
<dbReference type="AlphaFoldDB" id="A0A365Y9A8"/>
<organism evidence="2 3">
    <name type="scientific">Glutamicibacter soli</name>
    <dbReference type="NCBI Taxonomy" id="453836"/>
    <lineage>
        <taxon>Bacteria</taxon>
        <taxon>Bacillati</taxon>
        <taxon>Actinomycetota</taxon>
        <taxon>Actinomycetes</taxon>
        <taxon>Micrococcales</taxon>
        <taxon>Micrococcaceae</taxon>
        <taxon>Glutamicibacter</taxon>
    </lineage>
</organism>
<sequence>MSHFWKFWLWSAETWAALTAVGTILLAVFAYTAWRTSRKSLSAAVDDAKEARELAIASMDAQRRSEEVSAMAHYMQALTDLSEIHSRSPASYHVPAGGDNYMVTMRTDLGFPSYVGDLCRRVEVSGALWRINHPEIDGALSEFAAFEFAFTESVKIWAKRRNEDGLGDDLHELNFLFGKILASNVRDWQSLPTHRSNIEKLLPSQRSYFEDEIKTLTGETMRQ</sequence>